<dbReference type="InterPro" id="IPR035895">
    <property type="entry name" value="HPr-like_sf"/>
</dbReference>
<feature type="domain" description="HPr" evidence="9">
    <location>
        <begin position="27"/>
        <end position="114"/>
    </location>
</feature>
<organism evidence="10 11">
    <name type="scientific">Humidesulfovibrio mexicanus</name>
    <dbReference type="NCBI Taxonomy" id="147047"/>
    <lineage>
        <taxon>Bacteria</taxon>
        <taxon>Pseudomonadati</taxon>
        <taxon>Thermodesulfobacteriota</taxon>
        <taxon>Desulfovibrionia</taxon>
        <taxon>Desulfovibrionales</taxon>
        <taxon>Desulfovibrionaceae</taxon>
        <taxon>Humidesulfovibrio</taxon>
    </lineage>
</organism>
<dbReference type="NCBIfam" id="TIGR01003">
    <property type="entry name" value="PTS_HPr_family"/>
    <property type="match status" value="1"/>
</dbReference>
<sequence>MKDKDGGFTIMTETSAISACDASEAGQCARQVLVTNQLGLHARPASQIAREAQAFAADISLCASGQTVDAKSILDVLTLAAGPGSTLEIRASGADAQDAVEKIAQLFAARFGEK</sequence>
<evidence type="ECO:0000259" key="9">
    <source>
        <dbReference type="PROSITE" id="PS51350"/>
    </source>
</evidence>
<dbReference type="InterPro" id="IPR001020">
    <property type="entry name" value="PTS_HPr_His_P_site"/>
</dbReference>
<dbReference type="GO" id="GO:0005737">
    <property type="term" value="C:cytoplasm"/>
    <property type="evidence" value="ECO:0007669"/>
    <property type="project" value="UniProtKB-SubCell"/>
</dbReference>
<dbReference type="InterPro" id="IPR000032">
    <property type="entry name" value="HPr-like"/>
</dbReference>
<evidence type="ECO:0000256" key="6">
    <source>
        <dbReference type="ARBA" id="ARBA00022597"/>
    </source>
</evidence>
<dbReference type="Pfam" id="PF00381">
    <property type="entry name" value="PTS-HPr"/>
    <property type="match status" value="1"/>
</dbReference>
<dbReference type="InterPro" id="IPR002114">
    <property type="entry name" value="PTS_HPr_Ser_P_site"/>
</dbReference>
<dbReference type="PANTHER" id="PTHR33705">
    <property type="entry name" value="PHOSPHOCARRIER PROTEIN HPR"/>
    <property type="match status" value="1"/>
</dbReference>
<protein>
    <recommendedName>
        <fullName evidence="3">Phosphocarrier protein HPr</fullName>
    </recommendedName>
    <alternativeName>
        <fullName evidence="8">Histidine-containing protein</fullName>
    </alternativeName>
</protein>
<dbReference type="PROSITE" id="PS00589">
    <property type="entry name" value="PTS_HPR_SER"/>
    <property type="match status" value="1"/>
</dbReference>
<name>A0A239ANF2_9BACT</name>
<dbReference type="Gene3D" id="3.30.1340.10">
    <property type="entry name" value="HPr-like"/>
    <property type="match status" value="1"/>
</dbReference>
<dbReference type="AlphaFoldDB" id="A0A239ANF2"/>
<keyword evidence="4" id="KW-0813">Transport</keyword>
<evidence type="ECO:0000313" key="10">
    <source>
        <dbReference type="EMBL" id="SNR96503.1"/>
    </source>
</evidence>
<dbReference type="PROSITE" id="PS00369">
    <property type="entry name" value="PTS_HPR_HIS"/>
    <property type="match status" value="1"/>
</dbReference>
<dbReference type="PANTHER" id="PTHR33705:SF1">
    <property type="entry name" value="PHOSPHOCARRIER PROTEIN HPR"/>
    <property type="match status" value="1"/>
</dbReference>
<dbReference type="Proteomes" id="UP000198324">
    <property type="component" value="Unassembled WGS sequence"/>
</dbReference>
<gene>
    <name evidence="10" type="ORF">SAMN04488503_2078</name>
</gene>
<evidence type="ECO:0000256" key="8">
    <source>
        <dbReference type="ARBA" id="ARBA00033055"/>
    </source>
</evidence>
<keyword evidence="6" id="KW-0762">Sugar transport</keyword>
<evidence type="ECO:0000256" key="3">
    <source>
        <dbReference type="ARBA" id="ARBA00020422"/>
    </source>
</evidence>
<evidence type="ECO:0000256" key="7">
    <source>
        <dbReference type="ARBA" id="ARBA00022683"/>
    </source>
</evidence>
<keyword evidence="5" id="KW-0963">Cytoplasm</keyword>
<evidence type="ECO:0000313" key="11">
    <source>
        <dbReference type="Proteomes" id="UP000198324"/>
    </source>
</evidence>
<accession>A0A239ANF2</accession>
<dbReference type="InterPro" id="IPR050399">
    <property type="entry name" value="HPr"/>
</dbReference>
<evidence type="ECO:0000256" key="2">
    <source>
        <dbReference type="ARBA" id="ARBA00004496"/>
    </source>
</evidence>
<keyword evidence="11" id="KW-1185">Reference proteome</keyword>
<evidence type="ECO:0000256" key="4">
    <source>
        <dbReference type="ARBA" id="ARBA00022448"/>
    </source>
</evidence>
<comment type="function">
    <text evidence="1">General (non sugar-specific) component of the phosphoenolpyruvate-dependent sugar phosphotransferase system (sugar PTS). This major carbohydrate active-transport system catalyzes the phosphorylation of incoming sugar substrates concomitantly with their translocation across the cell membrane. The phosphoryl group from phosphoenolpyruvate (PEP) is transferred to the phosphoryl carrier protein HPr by enzyme I. Phospho-HPr then transfers it to the PTS EIIA domain.</text>
</comment>
<dbReference type="RefSeq" id="WP_407656610.1">
    <property type="nucleotide sequence ID" value="NZ_FZOC01000004.1"/>
</dbReference>
<evidence type="ECO:0000256" key="5">
    <source>
        <dbReference type="ARBA" id="ARBA00022490"/>
    </source>
</evidence>
<keyword evidence="7" id="KW-0598">Phosphotransferase system</keyword>
<dbReference type="EMBL" id="FZOC01000004">
    <property type="protein sequence ID" value="SNR96503.1"/>
    <property type="molecule type" value="Genomic_DNA"/>
</dbReference>
<dbReference type="PRINTS" id="PR00107">
    <property type="entry name" value="PHOSPHOCPHPR"/>
</dbReference>
<proteinExistence type="predicted"/>
<comment type="subcellular location">
    <subcellularLocation>
        <location evidence="2">Cytoplasm</location>
    </subcellularLocation>
</comment>
<evidence type="ECO:0000256" key="1">
    <source>
        <dbReference type="ARBA" id="ARBA00003681"/>
    </source>
</evidence>
<reference evidence="10 11" key="1">
    <citation type="submission" date="2017-06" db="EMBL/GenBank/DDBJ databases">
        <authorList>
            <person name="Kim H.J."/>
            <person name="Triplett B.A."/>
        </authorList>
    </citation>
    <scope>NUCLEOTIDE SEQUENCE [LARGE SCALE GENOMIC DNA]</scope>
    <source>
        <strain evidence="10 11">DSM 13116</strain>
    </source>
</reference>
<dbReference type="PROSITE" id="PS51350">
    <property type="entry name" value="PTS_HPR_DOM"/>
    <property type="match status" value="1"/>
</dbReference>
<dbReference type="GO" id="GO:0009401">
    <property type="term" value="P:phosphoenolpyruvate-dependent sugar phosphotransferase system"/>
    <property type="evidence" value="ECO:0007669"/>
    <property type="project" value="UniProtKB-KW"/>
</dbReference>
<dbReference type="SUPFAM" id="SSF55594">
    <property type="entry name" value="HPr-like"/>
    <property type="match status" value="1"/>
</dbReference>
<dbReference type="CDD" id="cd00367">
    <property type="entry name" value="PTS-HPr_like"/>
    <property type="match status" value="1"/>
</dbReference>